<feature type="transmembrane region" description="Helical" evidence="1">
    <location>
        <begin position="162"/>
        <end position="182"/>
    </location>
</feature>
<keyword evidence="1" id="KW-0812">Transmembrane</keyword>
<dbReference type="Proteomes" id="UP000178186">
    <property type="component" value="Unassembled WGS sequence"/>
</dbReference>
<dbReference type="AlphaFoldDB" id="A0A1G2GXW9"/>
<protein>
    <recommendedName>
        <fullName evidence="2">DUF5671 domain-containing protein</fullName>
    </recommendedName>
</protein>
<name>A0A1G2GXW9_9BACT</name>
<dbReference type="InterPro" id="IPR043728">
    <property type="entry name" value="DUF5671"/>
</dbReference>
<evidence type="ECO:0000259" key="2">
    <source>
        <dbReference type="Pfam" id="PF18920"/>
    </source>
</evidence>
<feature type="transmembrane region" description="Helical" evidence="1">
    <location>
        <begin position="130"/>
        <end position="150"/>
    </location>
</feature>
<reference evidence="3 4" key="1">
    <citation type="journal article" date="2016" name="Nat. Commun.">
        <title>Thousands of microbial genomes shed light on interconnected biogeochemical processes in an aquifer system.</title>
        <authorList>
            <person name="Anantharaman K."/>
            <person name="Brown C.T."/>
            <person name="Hug L.A."/>
            <person name="Sharon I."/>
            <person name="Castelle C.J."/>
            <person name="Probst A.J."/>
            <person name="Thomas B.C."/>
            <person name="Singh A."/>
            <person name="Wilkins M.J."/>
            <person name="Karaoz U."/>
            <person name="Brodie E.L."/>
            <person name="Williams K.H."/>
            <person name="Hubbard S.S."/>
            <person name="Banfield J.F."/>
        </authorList>
    </citation>
    <scope>NUCLEOTIDE SEQUENCE [LARGE SCALE GENOMIC DNA]</scope>
</reference>
<organism evidence="3 4">
    <name type="scientific">Candidatus Ryanbacteria bacterium RIFCSPLOWO2_02_FULL_45_11c</name>
    <dbReference type="NCBI Taxonomy" id="1802128"/>
    <lineage>
        <taxon>Bacteria</taxon>
        <taxon>Candidatus Ryaniibacteriota</taxon>
    </lineage>
</organism>
<dbReference type="Pfam" id="PF18920">
    <property type="entry name" value="DUF5671"/>
    <property type="match status" value="1"/>
</dbReference>
<gene>
    <name evidence="3" type="ORF">A3H64_03680</name>
</gene>
<proteinExistence type="predicted"/>
<accession>A0A1G2GXW9</accession>
<feature type="transmembrane region" description="Helical" evidence="1">
    <location>
        <begin position="58"/>
        <end position="76"/>
    </location>
</feature>
<sequence length="318" mass="36090">MTEQIYKTSPKDIFLQLLAIVTLYGSAAGVLTLLFQFINLQVPDPLSYGSTGSARSAIRFAVSSLIIVFPVYLWVMRFLARAYAAEPERKEIRIRKWLIYFTLFAAGLIIMGDLVALVNSFLNGELTTRFLLKLLSVFLVAGAVFWYYYWDIKEQEPTSMTLFRRAIICLVIVFVGAAFFFMGSPKTERMRQFDQQRVNDLQTIQWQIVNYWQQKEELPASLGMLEDDISGFRTPHDPETGIVYEYTMKGGMTFELCANFSLVSSDANTNKAVPYPVGEFGANWNHAAGRTCFSRTIDPELYPPQKGLDKIAPVPAVR</sequence>
<keyword evidence="1" id="KW-0472">Membrane</keyword>
<feature type="transmembrane region" description="Helical" evidence="1">
    <location>
        <begin position="97"/>
        <end position="118"/>
    </location>
</feature>
<evidence type="ECO:0000313" key="4">
    <source>
        <dbReference type="Proteomes" id="UP000178186"/>
    </source>
</evidence>
<evidence type="ECO:0000313" key="3">
    <source>
        <dbReference type="EMBL" id="OGZ55056.1"/>
    </source>
</evidence>
<feature type="transmembrane region" description="Helical" evidence="1">
    <location>
        <begin position="12"/>
        <end position="38"/>
    </location>
</feature>
<dbReference type="STRING" id="1802128.A3H64_03680"/>
<dbReference type="EMBL" id="MHNY01000033">
    <property type="protein sequence ID" value="OGZ55056.1"/>
    <property type="molecule type" value="Genomic_DNA"/>
</dbReference>
<evidence type="ECO:0000256" key="1">
    <source>
        <dbReference type="SAM" id="Phobius"/>
    </source>
</evidence>
<comment type="caution">
    <text evidence="3">The sequence shown here is derived from an EMBL/GenBank/DDBJ whole genome shotgun (WGS) entry which is preliminary data.</text>
</comment>
<feature type="domain" description="DUF5671" evidence="2">
    <location>
        <begin position="13"/>
        <end position="148"/>
    </location>
</feature>
<keyword evidence="1" id="KW-1133">Transmembrane helix</keyword>